<feature type="transmembrane region" description="Helical" evidence="1">
    <location>
        <begin position="26"/>
        <end position="46"/>
    </location>
</feature>
<comment type="caution">
    <text evidence="2">The sequence shown here is derived from an EMBL/GenBank/DDBJ whole genome shotgun (WGS) entry which is preliminary data.</text>
</comment>
<dbReference type="EMBL" id="QLSV01000010">
    <property type="protein sequence ID" value="RAR47285.1"/>
    <property type="molecule type" value="Genomic_DNA"/>
</dbReference>
<evidence type="ECO:0000313" key="3">
    <source>
        <dbReference type="Proteomes" id="UP000249518"/>
    </source>
</evidence>
<proteinExistence type="predicted"/>
<keyword evidence="1" id="KW-1133">Transmembrane helix</keyword>
<reference evidence="2 3" key="1">
    <citation type="submission" date="2018-06" db="EMBL/GenBank/DDBJ databases">
        <title>Genomic Encyclopedia of Type Strains, Phase III (KMG-III): the genomes of soil and plant-associated and newly described type strains.</title>
        <authorList>
            <person name="Whitman W."/>
        </authorList>
    </citation>
    <scope>NUCLEOTIDE SEQUENCE [LARGE SCALE GENOMIC DNA]</scope>
    <source>
        <strain evidence="2 3">CGMCC 1.12504</strain>
    </source>
</reference>
<organism evidence="2 3">
    <name type="scientific">Flavobacterium lacus</name>
    <dbReference type="NCBI Taxonomy" id="1353778"/>
    <lineage>
        <taxon>Bacteria</taxon>
        <taxon>Pseudomonadati</taxon>
        <taxon>Bacteroidota</taxon>
        <taxon>Flavobacteriia</taxon>
        <taxon>Flavobacteriales</taxon>
        <taxon>Flavobacteriaceae</taxon>
        <taxon>Flavobacterium</taxon>
    </lineage>
</organism>
<accession>A0A328WPR2</accession>
<evidence type="ECO:0000256" key="1">
    <source>
        <dbReference type="SAM" id="Phobius"/>
    </source>
</evidence>
<keyword evidence="1" id="KW-0472">Membrane</keyword>
<name>A0A328WPR2_9FLAO</name>
<keyword evidence="1" id="KW-0812">Transmembrane</keyword>
<dbReference type="AlphaFoldDB" id="A0A328WPR2"/>
<dbReference type="Proteomes" id="UP000249518">
    <property type="component" value="Unassembled WGS sequence"/>
</dbReference>
<evidence type="ECO:0000313" key="2">
    <source>
        <dbReference type="EMBL" id="RAR47285.1"/>
    </source>
</evidence>
<dbReference type="RefSeq" id="WP_112086558.1">
    <property type="nucleotide sequence ID" value="NZ_QLSV01000010.1"/>
</dbReference>
<sequence>MKKVFILIVLIAAFFAFYTPKESSNYSIYIKVAAIVIVMIGVMKLMQKVPSRNQEKEEDEI</sequence>
<keyword evidence="3" id="KW-1185">Reference proteome</keyword>
<gene>
    <name evidence="2" type="ORF">B0I10_11079</name>
</gene>
<protein>
    <submittedName>
        <fullName evidence="2">Uncharacterized protein</fullName>
    </submittedName>
</protein>